<keyword evidence="2" id="KW-1185">Reference proteome</keyword>
<keyword evidence="1" id="KW-0969">Cilium</keyword>
<reference evidence="2" key="1">
    <citation type="submission" date="2011-03" db="EMBL/GenBank/DDBJ databases">
        <title>Draft genome sequence of Brevundimonas diminuta.</title>
        <authorList>
            <person name="Brown P.J.B."/>
            <person name="Buechlein A."/>
            <person name="Hemmerich C."/>
            <person name="Brun Y.V."/>
        </authorList>
    </citation>
    <scope>NUCLEOTIDE SEQUENCE [LARGE SCALE GENOMIC DNA]</scope>
    <source>
        <strain evidence="2">C19</strain>
    </source>
</reference>
<gene>
    <name evidence="1" type="ORF">ABI_33530</name>
</gene>
<evidence type="ECO:0000313" key="1">
    <source>
        <dbReference type="EMBL" id="EGF90335.1"/>
    </source>
</evidence>
<dbReference type="OrthoDB" id="7632623at2"/>
<organism evidence="1 2">
    <name type="scientific">Asticcacaulis biprosthecium C19</name>
    <dbReference type="NCBI Taxonomy" id="715226"/>
    <lineage>
        <taxon>Bacteria</taxon>
        <taxon>Pseudomonadati</taxon>
        <taxon>Pseudomonadota</taxon>
        <taxon>Alphaproteobacteria</taxon>
        <taxon>Caulobacterales</taxon>
        <taxon>Caulobacteraceae</taxon>
        <taxon>Asticcacaulis</taxon>
    </lineage>
</organism>
<dbReference type="eggNOG" id="ENOG5032W8K">
    <property type="taxonomic scope" value="Bacteria"/>
</dbReference>
<keyword evidence="1" id="KW-0282">Flagellum</keyword>
<dbReference type="STRING" id="715226.ABI_33530"/>
<evidence type="ECO:0000313" key="2">
    <source>
        <dbReference type="Proteomes" id="UP000006512"/>
    </source>
</evidence>
<protein>
    <submittedName>
        <fullName evidence="1">Flagellar basal-body protein flbY</fullName>
    </submittedName>
</protein>
<proteinExistence type="predicted"/>
<name>F4QQ48_9CAUL</name>
<dbReference type="AlphaFoldDB" id="F4QQ48"/>
<dbReference type="EMBL" id="GL883079">
    <property type="protein sequence ID" value="EGF90335.1"/>
    <property type="molecule type" value="Genomic_DNA"/>
</dbReference>
<accession>F4QQ48</accession>
<sequence>MALSAQNGSDRARQLLALTLRLGDRLAHEIEVLEAHRPQDLHDRIEETRQLSNLYRLETARIKADPSLLGGMTPIDKSALRDATVVFQERLHRYEHAVNAAKTVTEGIISAVAEDLNKIRNQATTYGARGRTTDAGPQSLNFGRLA</sequence>
<keyword evidence="1" id="KW-0966">Cell projection</keyword>
<dbReference type="RefSeq" id="WP_006274135.1">
    <property type="nucleotide sequence ID" value="NZ_GL883079.1"/>
</dbReference>
<dbReference type="HOGENOM" id="CLU_146656_0_0_5"/>
<dbReference type="Proteomes" id="UP000006512">
    <property type="component" value="Unassembled WGS sequence"/>
</dbReference>